<dbReference type="AlphaFoldDB" id="A0A368N2C8"/>
<evidence type="ECO:0000313" key="1">
    <source>
        <dbReference type="EMBL" id="RCU44233.1"/>
    </source>
</evidence>
<gene>
    <name evidence="1" type="ORF">DU504_15680</name>
</gene>
<comment type="caution">
    <text evidence="1">The sequence shown here is derived from an EMBL/GenBank/DDBJ whole genome shotgun (WGS) entry which is preliminary data.</text>
</comment>
<dbReference type="RefSeq" id="WP_114450407.1">
    <property type="nucleotide sequence ID" value="NZ_QPHM01000003.1"/>
</dbReference>
<dbReference type="EMBL" id="QPHM01000003">
    <property type="protein sequence ID" value="RCU44233.1"/>
    <property type="molecule type" value="Genomic_DNA"/>
</dbReference>
<protein>
    <submittedName>
        <fullName evidence="1">Uncharacterized protein</fullName>
    </submittedName>
</protein>
<keyword evidence="2" id="KW-1185">Reference proteome</keyword>
<organism evidence="1 2">
    <name type="scientific">Haloplanus salinus</name>
    <dbReference type="NCBI Taxonomy" id="1126245"/>
    <lineage>
        <taxon>Archaea</taxon>
        <taxon>Methanobacteriati</taxon>
        <taxon>Methanobacteriota</taxon>
        <taxon>Stenosarchaea group</taxon>
        <taxon>Halobacteria</taxon>
        <taxon>Halobacteriales</taxon>
        <taxon>Haloferacaceae</taxon>
        <taxon>Haloplanus</taxon>
    </lineage>
</organism>
<evidence type="ECO:0000313" key="2">
    <source>
        <dbReference type="Proteomes" id="UP000252189"/>
    </source>
</evidence>
<name>A0A368N2C8_9EURY</name>
<reference evidence="1 2" key="1">
    <citation type="submission" date="2018-07" db="EMBL/GenBank/DDBJ databases">
        <title>Genome sequences of Haloplanus salinus JCM 18368T.</title>
        <authorList>
            <person name="Kim Y.B."/>
            <person name="Roh S.W."/>
        </authorList>
    </citation>
    <scope>NUCLEOTIDE SEQUENCE [LARGE SCALE GENOMIC DNA]</scope>
    <source>
        <strain evidence="1 2">JCM 18368</strain>
    </source>
</reference>
<sequence length="102" mass="11107">MSITETDEATRDAWVAETAGQTRKRLEAVETGGAPFGEEATVAYGDEVSVIDAAIAAATPKTLREQFYSFPVGEALPTLERSSIFAVPTERVTFRSTRPRVR</sequence>
<accession>A0A368N2C8</accession>
<dbReference type="Proteomes" id="UP000252189">
    <property type="component" value="Unassembled WGS sequence"/>
</dbReference>
<proteinExistence type="predicted"/>